<accession>A0A919PNH0</accession>
<sequence>MIMLWGREADRAATGSVLDRARAGHSAVLVVRGDPGIGKSALLDDAAAAATGMTVLRCSGVETEAEVPFASLHQLLAPALARATNLPDVQQAALRGALGLGPAAGGDQLLVGVAALSLLAELAEERPVLCLIDDAHWLDRSSAQALRFVARRLQAEAVAMLLGARDEFALEGLPEHRLAGLDPSTADALLRQLRPDLPQRIRVRLVRDSAGNPLALRELPRGAPPFVPAALPRRIQDAFAARIDRLPPAGRAMLLIAAAAADADLGVVLRAARELGVDPDGLGAAEEAGLVTVAAGRISFTHPLLRAAAYQQTTFDRRLAVHRALAELLPADDDRRAWHLAAAATGPDEEAALALEQAADRARGRKGYPASAAALQRSAQLTADPVRRTRRFVAAAVAANDAGQPDLARRFLASCDPVDADPVLTAQVCELRARLAFDEGSAASAHDLLVAGALALAPVDRRAAGLLLVDAARNAWQLSDPPRVREAAARLHELDLSPDDGLGPAVDAVTAAARLLADGPAAGVPAMRALTRTRTGPPNLRLNAAFVAGLVGDFEAGREISQAVADESRAGGTIGWLPLAHVTLAAAELYLGRFRDAVATATEGLQLAADTGQPNRAGYLEGILGWIHAARGDTAECVKLAGNCHDRYTRNRIANGLAWAEWALALLDLGLGRPAEASDRLDAALAGPVRHQIQAVYSAPDQVEAASRIGAYDRAEAACARFAEWAGAARLDWADAVAHRCHAQLEPSWPDANRHFEAAVAAHAASDRPWEAARTHLAFGERLRRERRKHEARTQLRTAAEIFDRLDARPWADRARAELRAAGAQDSAAAPSAVSGLSPQELQIVRLVAAGLTNREIGAQLFLSPKTISYHLYRAFPKLNVSSRTQLARLDLAG</sequence>
<reference evidence="4" key="1">
    <citation type="submission" date="2021-01" db="EMBL/GenBank/DDBJ databases">
        <title>Whole genome shotgun sequence of Dactylosporangium siamense NBRC 106093.</title>
        <authorList>
            <person name="Komaki H."/>
            <person name="Tamura T."/>
        </authorList>
    </citation>
    <scope>NUCLEOTIDE SEQUENCE</scope>
    <source>
        <strain evidence="4">NBRC 106093</strain>
    </source>
</reference>
<dbReference type="EMBL" id="BONQ01000077">
    <property type="protein sequence ID" value="GIG46847.1"/>
    <property type="molecule type" value="Genomic_DNA"/>
</dbReference>
<gene>
    <name evidence="4" type="ORF">Dsi01nite_048880</name>
</gene>
<dbReference type="PANTHER" id="PTHR16305:SF35">
    <property type="entry name" value="TRANSCRIPTIONAL ACTIVATOR DOMAIN"/>
    <property type="match status" value="1"/>
</dbReference>
<dbReference type="GO" id="GO:0005524">
    <property type="term" value="F:ATP binding"/>
    <property type="evidence" value="ECO:0007669"/>
    <property type="project" value="UniProtKB-KW"/>
</dbReference>
<dbReference type="SMART" id="SM00421">
    <property type="entry name" value="HTH_LUXR"/>
    <property type="match status" value="1"/>
</dbReference>
<keyword evidence="5" id="KW-1185">Reference proteome</keyword>
<evidence type="ECO:0000259" key="3">
    <source>
        <dbReference type="PROSITE" id="PS50043"/>
    </source>
</evidence>
<dbReference type="Pfam" id="PF00196">
    <property type="entry name" value="GerE"/>
    <property type="match status" value="1"/>
</dbReference>
<dbReference type="InterPro" id="IPR000792">
    <property type="entry name" value="Tscrpt_reg_LuxR_C"/>
</dbReference>
<dbReference type="PROSITE" id="PS00622">
    <property type="entry name" value="HTH_LUXR_1"/>
    <property type="match status" value="1"/>
</dbReference>
<dbReference type="Gene3D" id="1.10.10.10">
    <property type="entry name" value="Winged helix-like DNA-binding domain superfamily/Winged helix DNA-binding domain"/>
    <property type="match status" value="1"/>
</dbReference>
<protein>
    <submittedName>
        <fullName evidence="4">Transcriptional regulator</fullName>
    </submittedName>
</protein>
<name>A0A919PNH0_9ACTN</name>
<dbReference type="Pfam" id="PF13191">
    <property type="entry name" value="AAA_16"/>
    <property type="match status" value="1"/>
</dbReference>
<dbReference type="SUPFAM" id="SSF46894">
    <property type="entry name" value="C-terminal effector domain of the bipartite response regulators"/>
    <property type="match status" value="1"/>
</dbReference>
<dbReference type="SUPFAM" id="SSF52540">
    <property type="entry name" value="P-loop containing nucleoside triphosphate hydrolases"/>
    <property type="match status" value="1"/>
</dbReference>
<dbReference type="InterPro" id="IPR041664">
    <property type="entry name" value="AAA_16"/>
</dbReference>
<dbReference type="PROSITE" id="PS50043">
    <property type="entry name" value="HTH_LUXR_2"/>
    <property type="match status" value="1"/>
</dbReference>
<dbReference type="InterPro" id="IPR027417">
    <property type="entry name" value="P-loop_NTPase"/>
</dbReference>
<dbReference type="SUPFAM" id="SSF48452">
    <property type="entry name" value="TPR-like"/>
    <property type="match status" value="1"/>
</dbReference>
<proteinExistence type="predicted"/>
<evidence type="ECO:0000313" key="5">
    <source>
        <dbReference type="Proteomes" id="UP000660611"/>
    </source>
</evidence>
<dbReference type="GO" id="GO:0003677">
    <property type="term" value="F:DNA binding"/>
    <property type="evidence" value="ECO:0007669"/>
    <property type="project" value="InterPro"/>
</dbReference>
<comment type="caution">
    <text evidence="4">The sequence shown here is derived from an EMBL/GenBank/DDBJ whole genome shotgun (WGS) entry which is preliminary data.</text>
</comment>
<dbReference type="Proteomes" id="UP000660611">
    <property type="component" value="Unassembled WGS sequence"/>
</dbReference>
<keyword evidence="1" id="KW-0547">Nucleotide-binding</keyword>
<dbReference type="CDD" id="cd06170">
    <property type="entry name" value="LuxR_C_like"/>
    <property type="match status" value="1"/>
</dbReference>
<evidence type="ECO:0000256" key="1">
    <source>
        <dbReference type="ARBA" id="ARBA00022741"/>
    </source>
</evidence>
<dbReference type="InterPro" id="IPR016032">
    <property type="entry name" value="Sig_transdc_resp-reg_C-effctor"/>
</dbReference>
<evidence type="ECO:0000256" key="2">
    <source>
        <dbReference type="ARBA" id="ARBA00022840"/>
    </source>
</evidence>
<dbReference type="PRINTS" id="PR00038">
    <property type="entry name" value="HTHLUXR"/>
</dbReference>
<dbReference type="GO" id="GO:0005737">
    <property type="term" value="C:cytoplasm"/>
    <property type="evidence" value="ECO:0007669"/>
    <property type="project" value="TreeGrafter"/>
</dbReference>
<evidence type="ECO:0000313" key="4">
    <source>
        <dbReference type="EMBL" id="GIG46847.1"/>
    </source>
</evidence>
<dbReference type="InterPro" id="IPR011990">
    <property type="entry name" value="TPR-like_helical_dom_sf"/>
</dbReference>
<dbReference type="AlphaFoldDB" id="A0A919PNH0"/>
<dbReference type="GO" id="GO:0006355">
    <property type="term" value="P:regulation of DNA-templated transcription"/>
    <property type="evidence" value="ECO:0007669"/>
    <property type="project" value="InterPro"/>
</dbReference>
<dbReference type="GO" id="GO:0004016">
    <property type="term" value="F:adenylate cyclase activity"/>
    <property type="evidence" value="ECO:0007669"/>
    <property type="project" value="TreeGrafter"/>
</dbReference>
<organism evidence="4 5">
    <name type="scientific">Dactylosporangium siamense</name>
    <dbReference type="NCBI Taxonomy" id="685454"/>
    <lineage>
        <taxon>Bacteria</taxon>
        <taxon>Bacillati</taxon>
        <taxon>Actinomycetota</taxon>
        <taxon>Actinomycetes</taxon>
        <taxon>Micromonosporales</taxon>
        <taxon>Micromonosporaceae</taxon>
        <taxon>Dactylosporangium</taxon>
    </lineage>
</organism>
<dbReference type="PANTHER" id="PTHR16305">
    <property type="entry name" value="TESTICULAR SOLUBLE ADENYLYL CYCLASE"/>
    <property type="match status" value="1"/>
</dbReference>
<keyword evidence="2" id="KW-0067">ATP-binding</keyword>
<feature type="domain" description="HTH luxR-type" evidence="3">
    <location>
        <begin position="830"/>
        <end position="894"/>
    </location>
</feature>
<dbReference type="InterPro" id="IPR036388">
    <property type="entry name" value="WH-like_DNA-bd_sf"/>
</dbReference>